<name>A0ABY9Q530_9FIRM</name>
<accession>A0ABY9Q530</accession>
<gene>
    <name evidence="2" type="ORF">TEMA_34950</name>
</gene>
<feature type="transmembrane region" description="Helical" evidence="1">
    <location>
        <begin position="177"/>
        <end position="194"/>
    </location>
</feature>
<proteinExistence type="predicted"/>
<protein>
    <recommendedName>
        <fullName evidence="4">ABC transporter permease</fullName>
    </recommendedName>
</protein>
<dbReference type="RefSeq" id="WP_228105267.1">
    <property type="nucleotide sequence ID" value="NZ_CP101637.1"/>
</dbReference>
<evidence type="ECO:0008006" key="4">
    <source>
        <dbReference type="Google" id="ProtNLM"/>
    </source>
</evidence>
<evidence type="ECO:0000313" key="2">
    <source>
        <dbReference type="EMBL" id="WMT82997.1"/>
    </source>
</evidence>
<feature type="transmembrane region" description="Helical" evidence="1">
    <location>
        <begin position="16"/>
        <end position="38"/>
    </location>
</feature>
<keyword evidence="3" id="KW-1185">Reference proteome</keyword>
<keyword evidence="1" id="KW-0812">Transmembrane</keyword>
<feature type="transmembrane region" description="Helical" evidence="1">
    <location>
        <begin position="143"/>
        <end position="170"/>
    </location>
</feature>
<keyword evidence="1" id="KW-1133">Transmembrane helix</keyword>
<evidence type="ECO:0000313" key="3">
    <source>
        <dbReference type="Proteomes" id="UP001235030"/>
    </source>
</evidence>
<feature type="transmembrane region" description="Helical" evidence="1">
    <location>
        <begin position="91"/>
        <end position="123"/>
    </location>
</feature>
<feature type="transmembrane region" description="Helical" evidence="1">
    <location>
        <begin position="223"/>
        <end position="243"/>
    </location>
</feature>
<keyword evidence="1" id="KW-0472">Membrane</keyword>
<feature type="transmembrane region" description="Helical" evidence="1">
    <location>
        <begin position="50"/>
        <end position="70"/>
    </location>
</feature>
<sequence>MFSVIKWEIKKNFKPSILAVWVFGLLLAFVCINTSFTINDSYADLFSKYYGLAPIMGIIMFSMFSGNFVLEYNSNVDGLIKASKNGKKQLVLSKFIANGICASIVNLSILMLMAGKILVAFKFNGLDFQLKSLWYFGNSGSSITVLQMLLILSLTVILGSFLFAAIGLYLSSISKRATMPFIVGGLIMGIPYLIEAWAPKNLLINMPIFGMYSQQLIRLKAPMISWIVFLGITFVFTVVLYNLTKKRFLNEI</sequence>
<dbReference type="EMBL" id="CP101637">
    <property type="protein sequence ID" value="WMT82997.1"/>
    <property type="molecule type" value="Genomic_DNA"/>
</dbReference>
<organism evidence="2 3">
    <name type="scientific">Terrisporobacter mayombei</name>
    <dbReference type="NCBI Taxonomy" id="1541"/>
    <lineage>
        <taxon>Bacteria</taxon>
        <taxon>Bacillati</taxon>
        <taxon>Bacillota</taxon>
        <taxon>Clostridia</taxon>
        <taxon>Peptostreptococcales</taxon>
        <taxon>Peptostreptococcaceae</taxon>
        <taxon>Terrisporobacter</taxon>
    </lineage>
</organism>
<reference evidence="2 3" key="1">
    <citation type="submission" date="2022-07" db="EMBL/GenBank/DDBJ databases">
        <title>Genome sequence of Terrisporobacter mayombei DSM6539.</title>
        <authorList>
            <person name="Boeer T."/>
            <person name="Bengelsdorf F.R."/>
            <person name="Daniel R."/>
            <person name="Poehlein A."/>
        </authorList>
    </citation>
    <scope>NUCLEOTIDE SEQUENCE [LARGE SCALE GENOMIC DNA]</scope>
    <source>
        <strain evidence="2 3">DSM 6539</strain>
    </source>
</reference>
<dbReference type="Proteomes" id="UP001235030">
    <property type="component" value="Chromosome"/>
</dbReference>
<evidence type="ECO:0000256" key="1">
    <source>
        <dbReference type="SAM" id="Phobius"/>
    </source>
</evidence>